<dbReference type="EMBL" id="JAVDRL010000010">
    <property type="protein sequence ID" value="MDR6532812.1"/>
    <property type="molecule type" value="Genomic_DNA"/>
</dbReference>
<evidence type="ECO:0000259" key="5">
    <source>
        <dbReference type="Pfam" id="PF04542"/>
    </source>
</evidence>
<evidence type="ECO:0000313" key="8">
    <source>
        <dbReference type="Proteomes" id="UP001262754"/>
    </source>
</evidence>
<gene>
    <name evidence="7" type="ORF">J2800_003572</name>
</gene>
<evidence type="ECO:0000256" key="2">
    <source>
        <dbReference type="ARBA" id="ARBA00023015"/>
    </source>
</evidence>
<name>A0ABU1N306_9CAUL</name>
<dbReference type="InterPro" id="IPR013325">
    <property type="entry name" value="RNA_pol_sigma_r2"/>
</dbReference>
<evidence type="ECO:0000256" key="3">
    <source>
        <dbReference type="ARBA" id="ARBA00023082"/>
    </source>
</evidence>
<organism evidence="7 8">
    <name type="scientific">Caulobacter rhizosphaerae</name>
    <dbReference type="NCBI Taxonomy" id="2010972"/>
    <lineage>
        <taxon>Bacteria</taxon>
        <taxon>Pseudomonadati</taxon>
        <taxon>Pseudomonadota</taxon>
        <taxon>Alphaproteobacteria</taxon>
        <taxon>Caulobacterales</taxon>
        <taxon>Caulobacteraceae</taxon>
        <taxon>Caulobacter</taxon>
    </lineage>
</organism>
<keyword evidence="3" id="KW-0731">Sigma factor</keyword>
<accession>A0ABU1N306</accession>
<reference evidence="7 8" key="1">
    <citation type="submission" date="2023-07" db="EMBL/GenBank/DDBJ databases">
        <title>Sorghum-associated microbial communities from plants grown in Nebraska, USA.</title>
        <authorList>
            <person name="Schachtman D."/>
        </authorList>
    </citation>
    <scope>NUCLEOTIDE SEQUENCE [LARGE SCALE GENOMIC DNA]</scope>
    <source>
        <strain evidence="7 8">DS2154</strain>
    </source>
</reference>
<proteinExistence type="inferred from homology"/>
<keyword evidence="2" id="KW-0805">Transcription regulation</keyword>
<evidence type="ECO:0000313" key="7">
    <source>
        <dbReference type="EMBL" id="MDR6532812.1"/>
    </source>
</evidence>
<dbReference type="RefSeq" id="WP_056750465.1">
    <property type="nucleotide sequence ID" value="NZ_BMLD01000002.1"/>
</dbReference>
<dbReference type="PANTHER" id="PTHR43133:SF63">
    <property type="entry name" value="RNA POLYMERASE SIGMA FACTOR FECI-RELATED"/>
    <property type="match status" value="1"/>
</dbReference>
<dbReference type="InterPro" id="IPR036388">
    <property type="entry name" value="WH-like_DNA-bd_sf"/>
</dbReference>
<dbReference type="InterPro" id="IPR039425">
    <property type="entry name" value="RNA_pol_sigma-70-like"/>
</dbReference>
<dbReference type="Gene3D" id="1.10.10.10">
    <property type="entry name" value="Winged helix-like DNA-binding domain superfamily/Winged helix DNA-binding domain"/>
    <property type="match status" value="1"/>
</dbReference>
<evidence type="ECO:0000259" key="6">
    <source>
        <dbReference type="Pfam" id="PF08281"/>
    </source>
</evidence>
<evidence type="ECO:0000256" key="4">
    <source>
        <dbReference type="ARBA" id="ARBA00023163"/>
    </source>
</evidence>
<keyword evidence="8" id="KW-1185">Reference proteome</keyword>
<dbReference type="InterPro" id="IPR013324">
    <property type="entry name" value="RNA_pol_sigma_r3/r4-like"/>
</dbReference>
<comment type="similarity">
    <text evidence="1">Belongs to the sigma-70 factor family. ECF subfamily.</text>
</comment>
<dbReference type="Pfam" id="PF04542">
    <property type="entry name" value="Sigma70_r2"/>
    <property type="match status" value="1"/>
</dbReference>
<evidence type="ECO:0000256" key="1">
    <source>
        <dbReference type="ARBA" id="ARBA00010641"/>
    </source>
</evidence>
<dbReference type="NCBIfam" id="TIGR02937">
    <property type="entry name" value="sigma70-ECF"/>
    <property type="match status" value="1"/>
</dbReference>
<dbReference type="Gene3D" id="1.10.1740.10">
    <property type="match status" value="1"/>
</dbReference>
<dbReference type="SUPFAM" id="SSF88659">
    <property type="entry name" value="Sigma3 and sigma4 domains of RNA polymerase sigma factors"/>
    <property type="match status" value="1"/>
</dbReference>
<dbReference type="Pfam" id="PF08281">
    <property type="entry name" value="Sigma70_r4_2"/>
    <property type="match status" value="1"/>
</dbReference>
<feature type="domain" description="RNA polymerase sigma factor 70 region 4 type 2" evidence="6">
    <location>
        <begin position="114"/>
        <end position="163"/>
    </location>
</feature>
<comment type="caution">
    <text evidence="7">The sequence shown here is derived from an EMBL/GenBank/DDBJ whole genome shotgun (WGS) entry which is preliminary data.</text>
</comment>
<sequence length="191" mass="21826">MTSDREHIVKWVANEVMPHEAGVRAWLRRARVPADEIDDLMQEAYAKLVGLQRVDQIESPDGYFFQVVRNLLTDKLRRARVVRIETATEIDALSVCSDEPSPEQATAARRELSRVQALIQALPERCRRVFELRKVLGVPQREIARQLGISESAVENEAVRGMRLIMRALQEEGAEVRGDRVRKTNDRSRNG</sequence>
<keyword evidence="4" id="KW-0804">Transcription</keyword>
<dbReference type="InterPro" id="IPR013249">
    <property type="entry name" value="RNA_pol_sigma70_r4_t2"/>
</dbReference>
<dbReference type="PANTHER" id="PTHR43133">
    <property type="entry name" value="RNA POLYMERASE ECF-TYPE SIGMA FACTO"/>
    <property type="match status" value="1"/>
</dbReference>
<dbReference type="InterPro" id="IPR007627">
    <property type="entry name" value="RNA_pol_sigma70_r2"/>
</dbReference>
<protein>
    <submittedName>
        <fullName evidence="7">RNA polymerase sigma-70 factor (ECF subfamily)</fullName>
    </submittedName>
</protein>
<feature type="domain" description="RNA polymerase sigma-70 region 2" evidence="5">
    <location>
        <begin position="19"/>
        <end position="80"/>
    </location>
</feature>
<dbReference type="Proteomes" id="UP001262754">
    <property type="component" value="Unassembled WGS sequence"/>
</dbReference>
<dbReference type="SUPFAM" id="SSF88946">
    <property type="entry name" value="Sigma2 domain of RNA polymerase sigma factors"/>
    <property type="match status" value="1"/>
</dbReference>
<dbReference type="InterPro" id="IPR014284">
    <property type="entry name" value="RNA_pol_sigma-70_dom"/>
</dbReference>